<dbReference type="SUPFAM" id="SSF52047">
    <property type="entry name" value="RNI-like"/>
    <property type="match status" value="1"/>
</dbReference>
<dbReference type="AlphaFoldDB" id="A0A2G2Y131"/>
<dbReference type="EMBL" id="AYRZ02000032">
    <property type="protein sequence ID" value="PHT63466.1"/>
    <property type="molecule type" value="Genomic_DNA"/>
</dbReference>
<gene>
    <name evidence="3" type="ORF">T459_32690</name>
</gene>
<sequence length="173" mass="19522">MSAQCSHQLPTAYFSKLKALMVSSCGELRNLMSPSVARGLLNLLKLWIEDCQSMKEVITVEEKQGDEIMANEPLFPLLVELNLKNLPELGHFILTKHALKFPFLIEVQIYKCPKMKTFVQQGSVSTPKLKVSLPVLNTRGYESEMIVDDLNEWIHQRINSKVCLVALAGCMTD</sequence>
<keyword evidence="4" id="KW-1185">Reference proteome</keyword>
<evidence type="ECO:0000256" key="1">
    <source>
        <dbReference type="ARBA" id="ARBA00022821"/>
    </source>
</evidence>
<reference evidence="3 4" key="2">
    <citation type="journal article" date="2017" name="Genome Biol.">
        <title>New reference genome sequences of hot pepper reveal the massive evolution of plant disease-resistance genes by retroduplication.</title>
        <authorList>
            <person name="Kim S."/>
            <person name="Park J."/>
            <person name="Yeom S.I."/>
            <person name="Kim Y.M."/>
            <person name="Seo E."/>
            <person name="Kim K.T."/>
            <person name="Kim M.S."/>
            <person name="Lee J.M."/>
            <person name="Cheong K."/>
            <person name="Shin H.S."/>
            <person name="Kim S.B."/>
            <person name="Han K."/>
            <person name="Lee J."/>
            <person name="Park M."/>
            <person name="Lee H.A."/>
            <person name="Lee H.Y."/>
            <person name="Lee Y."/>
            <person name="Oh S."/>
            <person name="Lee J.H."/>
            <person name="Choi E."/>
            <person name="Choi E."/>
            <person name="Lee S.E."/>
            <person name="Jeon J."/>
            <person name="Kim H."/>
            <person name="Choi G."/>
            <person name="Song H."/>
            <person name="Lee J."/>
            <person name="Lee S.C."/>
            <person name="Kwon J.K."/>
            <person name="Lee H.Y."/>
            <person name="Koo N."/>
            <person name="Hong Y."/>
            <person name="Kim R.W."/>
            <person name="Kang W.H."/>
            <person name="Huh J.H."/>
            <person name="Kang B.C."/>
            <person name="Yang T.J."/>
            <person name="Lee Y.H."/>
            <person name="Bennetzen J.L."/>
            <person name="Choi D."/>
        </authorList>
    </citation>
    <scope>NUCLEOTIDE SEQUENCE [LARGE SCALE GENOMIC DNA]</scope>
    <source>
        <strain evidence="4">cv. CM334</strain>
    </source>
</reference>
<evidence type="ECO:0000313" key="3">
    <source>
        <dbReference type="EMBL" id="PHT63466.1"/>
    </source>
</evidence>
<name>A0A2G2Y131_CAPAN</name>
<evidence type="ECO:0000259" key="2">
    <source>
        <dbReference type="Pfam" id="PF23247"/>
    </source>
</evidence>
<reference evidence="3 4" key="1">
    <citation type="journal article" date="2014" name="Nat. Genet.">
        <title>Genome sequence of the hot pepper provides insights into the evolution of pungency in Capsicum species.</title>
        <authorList>
            <person name="Kim S."/>
            <person name="Park M."/>
            <person name="Yeom S.I."/>
            <person name="Kim Y.M."/>
            <person name="Lee J.M."/>
            <person name="Lee H.A."/>
            <person name="Seo E."/>
            <person name="Choi J."/>
            <person name="Cheong K."/>
            <person name="Kim K.T."/>
            <person name="Jung K."/>
            <person name="Lee G.W."/>
            <person name="Oh S.K."/>
            <person name="Bae C."/>
            <person name="Kim S.B."/>
            <person name="Lee H.Y."/>
            <person name="Kim S.Y."/>
            <person name="Kim M.S."/>
            <person name="Kang B.C."/>
            <person name="Jo Y.D."/>
            <person name="Yang H.B."/>
            <person name="Jeong H.J."/>
            <person name="Kang W.H."/>
            <person name="Kwon J.K."/>
            <person name="Shin C."/>
            <person name="Lim J.Y."/>
            <person name="Park J.H."/>
            <person name="Huh J.H."/>
            <person name="Kim J.S."/>
            <person name="Kim B.D."/>
            <person name="Cohen O."/>
            <person name="Paran I."/>
            <person name="Suh M.C."/>
            <person name="Lee S.B."/>
            <person name="Kim Y.K."/>
            <person name="Shin Y."/>
            <person name="Noh S.J."/>
            <person name="Park J."/>
            <person name="Seo Y.S."/>
            <person name="Kwon S.Y."/>
            <person name="Kim H.A."/>
            <person name="Park J.M."/>
            <person name="Kim H.J."/>
            <person name="Choi S.B."/>
            <person name="Bosland P.W."/>
            <person name="Reeves G."/>
            <person name="Jo S.H."/>
            <person name="Lee B.W."/>
            <person name="Cho H.T."/>
            <person name="Choi H.S."/>
            <person name="Lee M.S."/>
            <person name="Yu Y."/>
            <person name="Do Choi Y."/>
            <person name="Park B.S."/>
            <person name="van Deynze A."/>
            <person name="Ashrafi H."/>
            <person name="Hill T."/>
            <person name="Kim W.T."/>
            <person name="Pai H.S."/>
            <person name="Ahn H.K."/>
            <person name="Yeam I."/>
            <person name="Giovannoni J.J."/>
            <person name="Rose J.K."/>
            <person name="Sorensen I."/>
            <person name="Lee S.J."/>
            <person name="Kim R.W."/>
            <person name="Choi I.Y."/>
            <person name="Choi B.S."/>
            <person name="Lim J.S."/>
            <person name="Lee Y.H."/>
            <person name="Choi D."/>
        </authorList>
    </citation>
    <scope>NUCLEOTIDE SEQUENCE [LARGE SCALE GENOMIC DNA]</scope>
    <source>
        <strain evidence="4">cv. CM334</strain>
    </source>
</reference>
<dbReference type="InterPro" id="IPR057135">
    <property type="entry name" value="At4g27190-like_LRR"/>
</dbReference>
<dbReference type="InterPro" id="IPR032675">
    <property type="entry name" value="LRR_dom_sf"/>
</dbReference>
<dbReference type="Pfam" id="PF23247">
    <property type="entry name" value="LRR_RPS2"/>
    <property type="match status" value="1"/>
</dbReference>
<dbReference type="PANTHER" id="PTHR33463:SF198">
    <property type="entry name" value="RPP4C3"/>
    <property type="match status" value="1"/>
</dbReference>
<dbReference type="Proteomes" id="UP000222542">
    <property type="component" value="Unassembled WGS sequence"/>
</dbReference>
<organism evidence="3 4">
    <name type="scientific">Capsicum annuum</name>
    <name type="common">Capsicum pepper</name>
    <dbReference type="NCBI Taxonomy" id="4072"/>
    <lineage>
        <taxon>Eukaryota</taxon>
        <taxon>Viridiplantae</taxon>
        <taxon>Streptophyta</taxon>
        <taxon>Embryophyta</taxon>
        <taxon>Tracheophyta</taxon>
        <taxon>Spermatophyta</taxon>
        <taxon>Magnoliopsida</taxon>
        <taxon>eudicotyledons</taxon>
        <taxon>Gunneridae</taxon>
        <taxon>Pentapetalae</taxon>
        <taxon>asterids</taxon>
        <taxon>lamiids</taxon>
        <taxon>Solanales</taxon>
        <taxon>Solanaceae</taxon>
        <taxon>Solanoideae</taxon>
        <taxon>Capsiceae</taxon>
        <taxon>Capsicum</taxon>
    </lineage>
</organism>
<proteinExistence type="predicted"/>
<dbReference type="InterPro" id="IPR050905">
    <property type="entry name" value="Plant_NBS-LRR"/>
</dbReference>
<dbReference type="Gramene" id="PHT63466">
    <property type="protein sequence ID" value="PHT63466"/>
    <property type="gene ID" value="T459_32690"/>
</dbReference>
<dbReference type="PANTHER" id="PTHR33463">
    <property type="entry name" value="NB-ARC DOMAIN-CONTAINING PROTEIN-RELATED"/>
    <property type="match status" value="1"/>
</dbReference>
<protein>
    <recommendedName>
        <fullName evidence="2">Disease resistance protein At4g27190-like leucine-rich repeats domain-containing protein</fullName>
    </recommendedName>
</protein>
<accession>A0A2G2Y131</accession>
<feature type="domain" description="Disease resistance protein At4g27190-like leucine-rich repeats" evidence="2">
    <location>
        <begin position="5"/>
        <end position="118"/>
    </location>
</feature>
<evidence type="ECO:0000313" key="4">
    <source>
        <dbReference type="Proteomes" id="UP000222542"/>
    </source>
</evidence>
<keyword evidence="1" id="KW-0611">Plant defense</keyword>
<dbReference type="OMA" id="EGMQIND"/>
<dbReference type="Gene3D" id="3.80.10.10">
    <property type="entry name" value="Ribonuclease Inhibitor"/>
    <property type="match status" value="1"/>
</dbReference>
<comment type="caution">
    <text evidence="3">The sequence shown here is derived from an EMBL/GenBank/DDBJ whole genome shotgun (WGS) entry which is preliminary data.</text>
</comment>